<comment type="caution">
    <text evidence="1">The sequence shown here is derived from an EMBL/GenBank/DDBJ whole genome shotgun (WGS) entry which is preliminary data.</text>
</comment>
<dbReference type="OrthoDB" id="10583010at2759"/>
<evidence type="ECO:0000313" key="1">
    <source>
        <dbReference type="EMBL" id="CAD8130868.1"/>
    </source>
</evidence>
<evidence type="ECO:0000313" key="2">
    <source>
        <dbReference type="Proteomes" id="UP000692954"/>
    </source>
</evidence>
<gene>
    <name evidence="1" type="ORF">PSON_ATCC_30995.1.T3380014</name>
</gene>
<keyword evidence="2" id="KW-1185">Reference proteome</keyword>
<accession>A0A8S1RRJ9</accession>
<organism evidence="1 2">
    <name type="scientific">Paramecium sonneborni</name>
    <dbReference type="NCBI Taxonomy" id="65129"/>
    <lineage>
        <taxon>Eukaryota</taxon>
        <taxon>Sar</taxon>
        <taxon>Alveolata</taxon>
        <taxon>Ciliophora</taxon>
        <taxon>Intramacronucleata</taxon>
        <taxon>Oligohymenophorea</taxon>
        <taxon>Peniculida</taxon>
        <taxon>Parameciidae</taxon>
        <taxon>Paramecium</taxon>
    </lineage>
</organism>
<dbReference type="EMBL" id="CAJJDN010000338">
    <property type="protein sequence ID" value="CAD8130868.1"/>
    <property type="molecule type" value="Genomic_DNA"/>
</dbReference>
<dbReference type="AlphaFoldDB" id="A0A8S1RRJ9"/>
<protein>
    <submittedName>
        <fullName evidence="1">Uncharacterized protein</fullName>
    </submittedName>
</protein>
<dbReference type="Proteomes" id="UP000692954">
    <property type="component" value="Unassembled WGS sequence"/>
</dbReference>
<name>A0A8S1RRJ9_9CILI</name>
<reference evidence="1" key="1">
    <citation type="submission" date="2021-01" db="EMBL/GenBank/DDBJ databases">
        <authorList>
            <consortium name="Genoscope - CEA"/>
            <person name="William W."/>
        </authorList>
    </citation>
    <scope>NUCLEOTIDE SEQUENCE</scope>
</reference>
<proteinExistence type="predicted"/>
<sequence length="177" mass="20840">MESRFHKYLCILNSSNSINQMDKVGKHCQLGNHNDNLYINCNLGRCINYMKDSIVFQRYKYFLVKLNLYLYYMKQMQFCLKLEYLIIQVQNSQFQLQKEEHRKIQMSQYKLLGIVQDEQVWQFSADGYAQVRVMQLVEGVVQVIKFAVVEVDGISNCSSGLNKFLIFVQVTILLLPL</sequence>